<keyword evidence="2" id="KW-0805">Transcription regulation</keyword>
<evidence type="ECO:0000256" key="4">
    <source>
        <dbReference type="ARBA" id="ARBA00023163"/>
    </source>
</evidence>
<sequence>MPASLNAIYLDHRHSLLGRAMRVVRNLHTAEDVLQESYLRAHRAAENGSIDNVSAFLHRTVQNLALDHLRRRKTRERFEVCPPETFESLEIASDSPSAEDHLLHRERLNSFKGALATLPERARKVWVLNRVEGWSYPRIADHLGVSQGTVFNDMKLAMGHFLDTISRAERERD</sequence>
<dbReference type="NCBIfam" id="TIGR02937">
    <property type="entry name" value="sigma70-ECF"/>
    <property type="match status" value="1"/>
</dbReference>
<reference evidence="7" key="1">
    <citation type="submission" date="2021-02" db="EMBL/GenBank/DDBJ databases">
        <title>Skermanella TT6 skin isolate.</title>
        <authorList>
            <person name="Lee K."/>
            <person name="Ganzorig M."/>
        </authorList>
    </citation>
    <scope>NUCLEOTIDE SEQUENCE</scope>
    <source>
        <strain evidence="7">TT6</strain>
    </source>
</reference>
<keyword evidence="4" id="KW-0804">Transcription</keyword>
<dbReference type="PANTHER" id="PTHR43133">
    <property type="entry name" value="RNA POLYMERASE ECF-TYPE SIGMA FACTO"/>
    <property type="match status" value="1"/>
</dbReference>
<dbReference type="SUPFAM" id="SSF88659">
    <property type="entry name" value="Sigma3 and sigma4 domains of RNA polymerase sigma factors"/>
    <property type="match status" value="1"/>
</dbReference>
<evidence type="ECO:0000313" key="7">
    <source>
        <dbReference type="EMBL" id="QQP91688.1"/>
    </source>
</evidence>
<dbReference type="Proteomes" id="UP000595197">
    <property type="component" value="Chromosome"/>
</dbReference>
<dbReference type="EMBL" id="CP067420">
    <property type="protein sequence ID" value="QQP91688.1"/>
    <property type="molecule type" value="Genomic_DNA"/>
</dbReference>
<feature type="domain" description="RNA polymerase sigma factor 70 region 4 type 2" evidence="6">
    <location>
        <begin position="112"/>
        <end position="158"/>
    </location>
</feature>
<comment type="similarity">
    <text evidence="1">Belongs to the sigma-70 factor family. ECF subfamily.</text>
</comment>
<accession>A0ABX7BC44</accession>
<dbReference type="Pfam" id="PF08281">
    <property type="entry name" value="Sigma70_r4_2"/>
    <property type="match status" value="1"/>
</dbReference>
<gene>
    <name evidence="7" type="ORF">IGS68_11005</name>
</gene>
<protein>
    <submittedName>
        <fullName evidence="7">RNA polymerase sigma factor</fullName>
    </submittedName>
</protein>
<proteinExistence type="inferred from homology"/>
<evidence type="ECO:0000256" key="2">
    <source>
        <dbReference type="ARBA" id="ARBA00023015"/>
    </source>
</evidence>
<dbReference type="InterPro" id="IPR013324">
    <property type="entry name" value="RNA_pol_sigma_r3/r4-like"/>
</dbReference>
<evidence type="ECO:0000313" key="8">
    <source>
        <dbReference type="Proteomes" id="UP000595197"/>
    </source>
</evidence>
<name>A0ABX7BC44_9PROT</name>
<keyword evidence="8" id="KW-1185">Reference proteome</keyword>
<dbReference type="SUPFAM" id="SSF88946">
    <property type="entry name" value="Sigma2 domain of RNA polymerase sigma factors"/>
    <property type="match status" value="1"/>
</dbReference>
<dbReference type="InterPro" id="IPR039425">
    <property type="entry name" value="RNA_pol_sigma-70-like"/>
</dbReference>
<dbReference type="Gene3D" id="1.10.1740.10">
    <property type="match status" value="1"/>
</dbReference>
<evidence type="ECO:0000256" key="1">
    <source>
        <dbReference type="ARBA" id="ARBA00010641"/>
    </source>
</evidence>
<dbReference type="Pfam" id="PF04542">
    <property type="entry name" value="Sigma70_r2"/>
    <property type="match status" value="1"/>
</dbReference>
<evidence type="ECO:0000256" key="3">
    <source>
        <dbReference type="ARBA" id="ARBA00023082"/>
    </source>
</evidence>
<organism evidence="7 8">
    <name type="scientific">Skermanella cutis</name>
    <dbReference type="NCBI Taxonomy" id="2775420"/>
    <lineage>
        <taxon>Bacteria</taxon>
        <taxon>Pseudomonadati</taxon>
        <taxon>Pseudomonadota</taxon>
        <taxon>Alphaproteobacteria</taxon>
        <taxon>Rhodospirillales</taxon>
        <taxon>Azospirillaceae</taxon>
        <taxon>Skermanella</taxon>
    </lineage>
</organism>
<evidence type="ECO:0000259" key="5">
    <source>
        <dbReference type="Pfam" id="PF04542"/>
    </source>
</evidence>
<dbReference type="RefSeq" id="WP_201079864.1">
    <property type="nucleotide sequence ID" value="NZ_CP067420.1"/>
</dbReference>
<dbReference type="InterPro" id="IPR014284">
    <property type="entry name" value="RNA_pol_sigma-70_dom"/>
</dbReference>
<evidence type="ECO:0000259" key="6">
    <source>
        <dbReference type="Pfam" id="PF08281"/>
    </source>
</evidence>
<dbReference type="PANTHER" id="PTHR43133:SF63">
    <property type="entry name" value="RNA POLYMERASE SIGMA FACTOR FECI-RELATED"/>
    <property type="match status" value="1"/>
</dbReference>
<feature type="domain" description="RNA polymerase sigma-70 region 2" evidence="5">
    <location>
        <begin position="9"/>
        <end position="73"/>
    </location>
</feature>
<dbReference type="InterPro" id="IPR013249">
    <property type="entry name" value="RNA_pol_sigma70_r4_t2"/>
</dbReference>
<keyword evidence="3" id="KW-0731">Sigma factor</keyword>
<dbReference type="InterPro" id="IPR013325">
    <property type="entry name" value="RNA_pol_sigma_r2"/>
</dbReference>
<dbReference type="InterPro" id="IPR036388">
    <property type="entry name" value="WH-like_DNA-bd_sf"/>
</dbReference>
<dbReference type="Gene3D" id="1.10.10.10">
    <property type="entry name" value="Winged helix-like DNA-binding domain superfamily/Winged helix DNA-binding domain"/>
    <property type="match status" value="1"/>
</dbReference>
<dbReference type="InterPro" id="IPR007627">
    <property type="entry name" value="RNA_pol_sigma70_r2"/>
</dbReference>